<proteinExistence type="predicted"/>
<dbReference type="AlphaFoldDB" id="A0A7D9JMS2"/>
<feature type="domain" description="FP protein C-terminal" evidence="1">
    <location>
        <begin position="206"/>
        <end position="255"/>
    </location>
</feature>
<dbReference type="InterPro" id="IPR057251">
    <property type="entry name" value="FP_C"/>
</dbReference>
<organism evidence="2 3">
    <name type="scientific">Paramuricea clavata</name>
    <name type="common">Red gorgonian</name>
    <name type="synonym">Violescent sea-whip</name>
    <dbReference type="NCBI Taxonomy" id="317549"/>
    <lineage>
        <taxon>Eukaryota</taxon>
        <taxon>Metazoa</taxon>
        <taxon>Cnidaria</taxon>
        <taxon>Anthozoa</taxon>
        <taxon>Octocorallia</taxon>
        <taxon>Malacalcyonacea</taxon>
        <taxon>Plexauridae</taxon>
        <taxon>Paramuricea</taxon>
    </lineage>
</organism>
<keyword evidence="3" id="KW-1185">Reference proteome</keyword>
<protein>
    <recommendedName>
        <fullName evidence="1">FP protein C-terminal domain-containing protein</fullName>
    </recommendedName>
</protein>
<dbReference type="PANTHER" id="PTHR11505">
    <property type="entry name" value="L1 TRANSPOSABLE ELEMENT-RELATED"/>
    <property type="match status" value="1"/>
</dbReference>
<evidence type="ECO:0000313" key="3">
    <source>
        <dbReference type="Proteomes" id="UP001152795"/>
    </source>
</evidence>
<name>A0A7D9JMS2_PARCT</name>
<dbReference type="Pfam" id="PF25298">
    <property type="entry name" value="Baculo_FP_2nd"/>
    <property type="match status" value="1"/>
</dbReference>
<sequence>MSTVKELKKENDALKQQVQDLRQDLKGISERVGSIRSEAVKSSDLQFYSNTYDDLLTFKKDTQNELKRIGNKIDSTSDKVDKIAAAITAFEDYSYQYNLKIVGVPQVKQNESCEETASLCLKIFAGLGVQEISVQDLDIAHRVPRRNSGSRPMNKPNPIICKFTRRMAKERVMAMKRNTSELTNVSLGLGTHIEFERIGIYEHLSPRMQEVFYQAKNLQKRCNFKYCWSKSANIYLKEYDTSRAVRIRSLDDLGRFEQQAQPSRHPSDEHR</sequence>
<dbReference type="EMBL" id="CACRXK020018475">
    <property type="protein sequence ID" value="CAB4032529.1"/>
    <property type="molecule type" value="Genomic_DNA"/>
</dbReference>
<dbReference type="Proteomes" id="UP001152795">
    <property type="component" value="Unassembled WGS sequence"/>
</dbReference>
<dbReference type="InterPro" id="IPR004244">
    <property type="entry name" value="Transposase_22"/>
</dbReference>
<evidence type="ECO:0000313" key="2">
    <source>
        <dbReference type="EMBL" id="CAB4032529.1"/>
    </source>
</evidence>
<accession>A0A7D9JMS2</accession>
<evidence type="ECO:0000259" key="1">
    <source>
        <dbReference type="Pfam" id="PF25298"/>
    </source>
</evidence>
<dbReference type="OrthoDB" id="5984307at2759"/>
<dbReference type="Gene3D" id="1.10.287.1490">
    <property type="match status" value="1"/>
</dbReference>
<dbReference type="Gene3D" id="3.30.70.1820">
    <property type="entry name" value="L1 transposable element, RRM domain"/>
    <property type="match status" value="1"/>
</dbReference>
<reference evidence="2" key="1">
    <citation type="submission" date="2020-04" db="EMBL/GenBank/DDBJ databases">
        <authorList>
            <person name="Alioto T."/>
            <person name="Alioto T."/>
            <person name="Gomez Garrido J."/>
        </authorList>
    </citation>
    <scope>NUCLEOTIDE SEQUENCE</scope>
    <source>
        <strain evidence="2">A484AB</strain>
    </source>
</reference>
<comment type="caution">
    <text evidence="2">The sequence shown here is derived from an EMBL/GenBank/DDBJ whole genome shotgun (WGS) entry which is preliminary data.</text>
</comment>
<gene>
    <name evidence="2" type="ORF">PACLA_8A027466</name>
</gene>